<keyword evidence="2 6" id="KW-0812">Transmembrane</keyword>
<protein>
    <submittedName>
        <fullName evidence="7">FtsW/RodA/SpoVE family cell cycle protein</fullName>
    </submittedName>
</protein>
<reference evidence="7 8" key="1">
    <citation type="submission" date="2021-10" db="EMBL/GenBank/DDBJ databases">
        <title>Anaerobic single-cell dispensing facilitates the cultivation of human gut bacteria.</title>
        <authorList>
            <person name="Afrizal A."/>
        </authorList>
    </citation>
    <scope>NUCLEOTIDE SEQUENCE [LARGE SCALE GENOMIC DNA]</scope>
    <source>
        <strain evidence="7 8">CLA-AA-H200</strain>
    </source>
</reference>
<evidence type="ECO:0000256" key="2">
    <source>
        <dbReference type="ARBA" id="ARBA00022692"/>
    </source>
</evidence>
<comment type="subcellular location">
    <subcellularLocation>
        <location evidence="1">Membrane</location>
        <topology evidence="1">Multi-pass membrane protein</topology>
    </subcellularLocation>
</comment>
<keyword evidence="5 6" id="KW-0472">Membrane</keyword>
<keyword evidence="3" id="KW-0133">Cell shape</keyword>
<feature type="transmembrane region" description="Helical" evidence="6">
    <location>
        <begin position="115"/>
        <end position="133"/>
    </location>
</feature>
<evidence type="ECO:0000256" key="3">
    <source>
        <dbReference type="ARBA" id="ARBA00022960"/>
    </source>
</evidence>
<feature type="transmembrane region" description="Helical" evidence="6">
    <location>
        <begin position="408"/>
        <end position="430"/>
    </location>
</feature>
<feature type="transmembrane region" description="Helical" evidence="6">
    <location>
        <begin position="334"/>
        <end position="363"/>
    </location>
</feature>
<keyword evidence="8" id="KW-1185">Reference proteome</keyword>
<feature type="transmembrane region" description="Helical" evidence="6">
    <location>
        <begin position="76"/>
        <end position="95"/>
    </location>
</feature>
<feature type="transmembrane region" description="Helical" evidence="6">
    <location>
        <begin position="145"/>
        <end position="162"/>
    </location>
</feature>
<feature type="transmembrane region" description="Helical" evidence="6">
    <location>
        <begin position="375"/>
        <end position="402"/>
    </location>
</feature>
<sequence length="452" mass="50411">MRTEEYIRTLTEQIRCKMARGEVTDEIRTHIEEQTKAYMSEGMERGEAEEAAVCDMGDPVEVGTELDRIHRPQMPWGMIAFIIILSVLGLGVQYFIQQRFVESGGDGILSWERRIVYMAVGLAVMAGVCFIDYTRIAARAREMMVLLFAALFLGSALFGVKINGAARWIALPGGLTLNIPMVLLLTVPLYAAVLYRCRGKSWTGIIKAVLWMLPGIFLAFYVCSFSTAAILLFSYVVVFGLSVWQGWYFVPRKLCLGALTVTALLPAVPVVYVMLFRPLYQWERLVYFLSPMDGWGKDISYTREFVRALLGNSRFLGEGGGLPASGMPEAPLNFLLAGVAAYFGLIAAVLLGGAVLALFIRFLKISLRQRNQLGMVMGTGCAVVFLIEILLCFMNNMGIIYAENYCPFLMNGGSGMVVSYLLMGIVLSIFRYQNTAPERRYPENRYAREKAV</sequence>
<organism evidence="7 8">
    <name type="scientific">Ruminococcus turbiniformis</name>
    <dbReference type="NCBI Taxonomy" id="2881258"/>
    <lineage>
        <taxon>Bacteria</taxon>
        <taxon>Bacillati</taxon>
        <taxon>Bacillota</taxon>
        <taxon>Clostridia</taxon>
        <taxon>Eubacteriales</taxon>
        <taxon>Oscillospiraceae</taxon>
        <taxon>Ruminococcus</taxon>
    </lineage>
</organism>
<dbReference type="InterPro" id="IPR001182">
    <property type="entry name" value="FtsW/RodA"/>
</dbReference>
<dbReference type="InterPro" id="IPR047928">
    <property type="entry name" value="Perm_prefix_1"/>
</dbReference>
<evidence type="ECO:0000313" key="8">
    <source>
        <dbReference type="Proteomes" id="UP001198151"/>
    </source>
</evidence>
<name>A0ABS8FWL2_9FIRM</name>
<dbReference type="RefSeq" id="WP_227707559.1">
    <property type="nucleotide sequence ID" value="NZ_JAJEQX010000012.1"/>
</dbReference>
<proteinExistence type="predicted"/>
<feature type="transmembrane region" description="Helical" evidence="6">
    <location>
        <begin position="168"/>
        <end position="193"/>
    </location>
</feature>
<dbReference type="Proteomes" id="UP001198151">
    <property type="component" value="Unassembled WGS sequence"/>
</dbReference>
<dbReference type="NCBIfam" id="NF038403">
    <property type="entry name" value="perm_prefix_1"/>
    <property type="match status" value="1"/>
</dbReference>
<dbReference type="EMBL" id="JAJEQX010000012">
    <property type="protein sequence ID" value="MCC2254421.1"/>
    <property type="molecule type" value="Genomic_DNA"/>
</dbReference>
<feature type="transmembrane region" description="Helical" evidence="6">
    <location>
        <begin position="254"/>
        <end position="275"/>
    </location>
</feature>
<comment type="caution">
    <text evidence="7">The sequence shown here is derived from an EMBL/GenBank/DDBJ whole genome shotgun (WGS) entry which is preliminary data.</text>
</comment>
<evidence type="ECO:0000256" key="6">
    <source>
        <dbReference type="SAM" id="Phobius"/>
    </source>
</evidence>
<feature type="transmembrane region" description="Helical" evidence="6">
    <location>
        <begin position="228"/>
        <end position="247"/>
    </location>
</feature>
<keyword evidence="4 6" id="KW-1133">Transmembrane helix</keyword>
<evidence type="ECO:0000313" key="7">
    <source>
        <dbReference type="EMBL" id="MCC2254421.1"/>
    </source>
</evidence>
<evidence type="ECO:0000256" key="5">
    <source>
        <dbReference type="ARBA" id="ARBA00023136"/>
    </source>
</evidence>
<evidence type="ECO:0000256" key="4">
    <source>
        <dbReference type="ARBA" id="ARBA00022989"/>
    </source>
</evidence>
<gene>
    <name evidence="7" type="ORF">LKD70_08315</name>
</gene>
<dbReference type="PANTHER" id="PTHR30474">
    <property type="entry name" value="CELL CYCLE PROTEIN"/>
    <property type="match status" value="1"/>
</dbReference>
<feature type="transmembrane region" description="Helical" evidence="6">
    <location>
        <begin position="205"/>
        <end position="222"/>
    </location>
</feature>
<accession>A0ABS8FWL2</accession>
<evidence type="ECO:0000256" key="1">
    <source>
        <dbReference type="ARBA" id="ARBA00004141"/>
    </source>
</evidence>
<dbReference type="Pfam" id="PF01098">
    <property type="entry name" value="FTSW_RODA_SPOVE"/>
    <property type="match status" value="1"/>
</dbReference>